<evidence type="ECO:0000313" key="3">
    <source>
        <dbReference type="Proteomes" id="UP000092600"/>
    </source>
</evidence>
<feature type="compositionally biased region" description="Polar residues" evidence="1">
    <location>
        <begin position="1"/>
        <end position="30"/>
    </location>
</feature>
<reference evidence="2 3" key="1">
    <citation type="journal article" date="2016" name="DNA Res.">
        <title>The draft genome of MD-2 pineapple using hybrid error correction of long reads.</title>
        <authorList>
            <person name="Redwan R.M."/>
            <person name="Saidin A."/>
            <person name="Kumar S.V."/>
        </authorList>
    </citation>
    <scope>NUCLEOTIDE SEQUENCE [LARGE SCALE GENOMIC DNA]</scope>
    <source>
        <strain evidence="3">cv. MD2</strain>
        <tissue evidence="2">Leaf</tissue>
    </source>
</reference>
<feature type="region of interest" description="Disordered" evidence="1">
    <location>
        <begin position="1"/>
        <end position="60"/>
    </location>
</feature>
<protein>
    <submittedName>
        <fullName evidence="2">Uncharacterized protein</fullName>
    </submittedName>
</protein>
<sequence length="60" mass="6950">MHNQPTRSTDTECNNRPTRSTDTECNNRPTRSTDTHDTKYANNEQSITNKQGCKAQYTMR</sequence>
<proteinExistence type="predicted"/>
<accession>A0A199W5F9</accession>
<feature type="compositionally biased region" description="Polar residues" evidence="1">
    <location>
        <begin position="40"/>
        <end position="51"/>
    </location>
</feature>
<comment type="caution">
    <text evidence="2">The sequence shown here is derived from an EMBL/GenBank/DDBJ whole genome shotgun (WGS) entry which is preliminary data.</text>
</comment>
<gene>
    <name evidence="2" type="ORF">ACMD2_26374</name>
</gene>
<dbReference type="EMBL" id="LSRQ01000180">
    <property type="protein sequence ID" value="OAY84712.1"/>
    <property type="molecule type" value="Genomic_DNA"/>
</dbReference>
<evidence type="ECO:0000313" key="2">
    <source>
        <dbReference type="EMBL" id="OAY84712.1"/>
    </source>
</evidence>
<dbReference type="AlphaFoldDB" id="A0A199W5F9"/>
<dbReference type="Proteomes" id="UP000092600">
    <property type="component" value="Unassembled WGS sequence"/>
</dbReference>
<organism evidence="2 3">
    <name type="scientific">Ananas comosus</name>
    <name type="common">Pineapple</name>
    <name type="synonym">Ananas ananas</name>
    <dbReference type="NCBI Taxonomy" id="4615"/>
    <lineage>
        <taxon>Eukaryota</taxon>
        <taxon>Viridiplantae</taxon>
        <taxon>Streptophyta</taxon>
        <taxon>Embryophyta</taxon>
        <taxon>Tracheophyta</taxon>
        <taxon>Spermatophyta</taxon>
        <taxon>Magnoliopsida</taxon>
        <taxon>Liliopsida</taxon>
        <taxon>Poales</taxon>
        <taxon>Bromeliaceae</taxon>
        <taxon>Bromelioideae</taxon>
        <taxon>Ananas</taxon>
    </lineage>
</organism>
<evidence type="ECO:0000256" key="1">
    <source>
        <dbReference type="SAM" id="MobiDB-lite"/>
    </source>
</evidence>
<name>A0A199W5F9_ANACO</name>